<organism evidence="1 2">
    <name type="scientific">Gibberella nygamai</name>
    <name type="common">Bean root rot disease fungus</name>
    <name type="synonym">Fusarium nygamai</name>
    <dbReference type="NCBI Taxonomy" id="42673"/>
    <lineage>
        <taxon>Eukaryota</taxon>
        <taxon>Fungi</taxon>
        <taxon>Dikarya</taxon>
        <taxon>Ascomycota</taxon>
        <taxon>Pezizomycotina</taxon>
        <taxon>Sordariomycetes</taxon>
        <taxon>Hypocreomycetidae</taxon>
        <taxon>Hypocreales</taxon>
        <taxon>Nectriaceae</taxon>
        <taxon>Fusarium</taxon>
        <taxon>Fusarium fujikuroi species complex</taxon>
    </lineage>
</organism>
<dbReference type="PANTHER" id="PTHR45527">
    <property type="entry name" value="NONRIBOSOMAL PEPTIDE SYNTHETASE"/>
    <property type="match status" value="1"/>
</dbReference>
<dbReference type="PANTHER" id="PTHR45527:SF1">
    <property type="entry name" value="FATTY ACID SYNTHASE"/>
    <property type="match status" value="1"/>
</dbReference>
<dbReference type="OrthoDB" id="416786at2759"/>
<dbReference type="SUPFAM" id="SSF56801">
    <property type="entry name" value="Acetyl-CoA synthetase-like"/>
    <property type="match status" value="1"/>
</dbReference>
<dbReference type="Gene3D" id="2.30.38.10">
    <property type="entry name" value="Luciferase, Domain 3"/>
    <property type="match status" value="1"/>
</dbReference>
<comment type="caution">
    <text evidence="1">The sequence shown here is derived from an EMBL/GenBank/DDBJ whole genome shotgun (WGS) entry which is preliminary data.</text>
</comment>
<dbReference type="EMBL" id="MTQA01000103">
    <property type="protein sequence ID" value="PNP78543.1"/>
    <property type="molecule type" value="Genomic_DNA"/>
</dbReference>
<dbReference type="GO" id="GO:0044550">
    <property type="term" value="P:secondary metabolite biosynthetic process"/>
    <property type="evidence" value="ECO:0007669"/>
    <property type="project" value="TreeGrafter"/>
</dbReference>
<accession>A0A2K0W8E9</accession>
<evidence type="ECO:0000313" key="1">
    <source>
        <dbReference type="EMBL" id="PNP78543.1"/>
    </source>
</evidence>
<evidence type="ECO:0000313" key="2">
    <source>
        <dbReference type="Proteomes" id="UP000236664"/>
    </source>
</evidence>
<reference evidence="1 2" key="1">
    <citation type="submission" date="2017-06" db="EMBL/GenBank/DDBJ databases">
        <title>Genome of Fusarium nygamai isolate CS10214.</title>
        <authorList>
            <person name="Gardiner D.M."/>
            <person name="Obanor F."/>
            <person name="Kazan K."/>
        </authorList>
    </citation>
    <scope>NUCLEOTIDE SEQUENCE [LARGE SCALE GENOMIC DNA]</scope>
    <source>
        <strain evidence="1 2">CS10214</strain>
    </source>
</reference>
<dbReference type="Proteomes" id="UP000236664">
    <property type="component" value="Unassembled WGS sequence"/>
</dbReference>
<keyword evidence="2" id="KW-1185">Reference proteome</keyword>
<proteinExistence type="predicted"/>
<gene>
    <name evidence="1" type="ORF">FNYG_08091</name>
</gene>
<dbReference type="AlphaFoldDB" id="A0A2K0W8E9"/>
<dbReference type="STRING" id="42673.A0A2K0W8E9"/>
<dbReference type="GO" id="GO:0031177">
    <property type="term" value="F:phosphopantetheine binding"/>
    <property type="evidence" value="ECO:0007669"/>
    <property type="project" value="TreeGrafter"/>
</dbReference>
<protein>
    <submittedName>
        <fullName evidence="1">Uncharacterized protein</fullName>
    </submittedName>
</protein>
<dbReference type="GO" id="GO:0043041">
    <property type="term" value="P:amino acid activation for nonribosomal peptide biosynthetic process"/>
    <property type="evidence" value="ECO:0007669"/>
    <property type="project" value="TreeGrafter"/>
</dbReference>
<dbReference type="GO" id="GO:0005737">
    <property type="term" value="C:cytoplasm"/>
    <property type="evidence" value="ECO:0007669"/>
    <property type="project" value="TreeGrafter"/>
</dbReference>
<sequence>MPIGDMGELLIDGPILTRDYLNDPGKTQEAFLTGLSWLSNGRLYSTGNMVSYSSEGNGNKIASIRRKDT</sequence>
<name>A0A2K0W8E9_GIBNY</name>